<dbReference type="GO" id="GO:0006813">
    <property type="term" value="P:potassium ion transport"/>
    <property type="evidence" value="ECO:0007669"/>
    <property type="project" value="InterPro"/>
</dbReference>
<proteinExistence type="predicted"/>
<dbReference type="AlphaFoldDB" id="A0A540R5G8"/>
<dbReference type="InterPro" id="IPR003148">
    <property type="entry name" value="RCK_N"/>
</dbReference>
<dbReference type="EMBL" id="VHIR01000016">
    <property type="protein sequence ID" value="TQE42887.1"/>
    <property type="molecule type" value="Genomic_DNA"/>
</dbReference>
<dbReference type="InterPro" id="IPR050721">
    <property type="entry name" value="Trk_Ktr_HKT_K-transport"/>
</dbReference>
<dbReference type="Pfam" id="PF02254">
    <property type="entry name" value="TrkA_N"/>
    <property type="match status" value="1"/>
</dbReference>
<evidence type="ECO:0000259" key="1">
    <source>
        <dbReference type="PROSITE" id="PS51201"/>
    </source>
</evidence>
<dbReference type="InterPro" id="IPR036721">
    <property type="entry name" value="RCK_C_sf"/>
</dbReference>
<feature type="domain" description="RCK N-terminal" evidence="1">
    <location>
        <begin position="13"/>
        <end position="129"/>
    </location>
</feature>
<protein>
    <submittedName>
        <fullName evidence="2">TrkA family potassium uptake protein</fullName>
    </submittedName>
</protein>
<dbReference type="SUPFAM" id="SSF51735">
    <property type="entry name" value="NAD(P)-binding Rossmann-fold domains"/>
    <property type="match status" value="1"/>
</dbReference>
<dbReference type="RefSeq" id="WP_066485975.1">
    <property type="nucleotide sequence ID" value="NZ_JADPQA010000016.1"/>
</dbReference>
<dbReference type="PROSITE" id="PS51201">
    <property type="entry name" value="RCK_N"/>
    <property type="match status" value="1"/>
</dbReference>
<organism evidence="2 3">
    <name type="scientific">Corynebacterium phoceense</name>
    <dbReference type="NCBI Taxonomy" id="1686286"/>
    <lineage>
        <taxon>Bacteria</taxon>
        <taxon>Bacillati</taxon>
        <taxon>Actinomycetota</taxon>
        <taxon>Actinomycetes</taxon>
        <taxon>Mycobacteriales</taxon>
        <taxon>Corynebacteriaceae</taxon>
        <taxon>Corynebacterium</taxon>
    </lineage>
</organism>
<gene>
    <name evidence="2" type="ORF">EJK80_10250</name>
</gene>
<keyword evidence="3" id="KW-1185">Reference proteome</keyword>
<dbReference type="PANTHER" id="PTHR43833">
    <property type="entry name" value="POTASSIUM CHANNEL PROTEIN 2-RELATED-RELATED"/>
    <property type="match status" value="1"/>
</dbReference>
<dbReference type="Gene3D" id="3.30.70.1450">
    <property type="entry name" value="Regulator of K+ conductance, C-terminal domain"/>
    <property type="match status" value="1"/>
</dbReference>
<reference evidence="2 3" key="1">
    <citation type="submission" date="2019-06" db="EMBL/GenBank/DDBJ databases">
        <title>Draft genome of C. phoceense Strain 272.</title>
        <authorList>
            <person name="Pacheco L.G.C."/>
            <person name="Barberis C.M."/>
            <person name="Almuzara M.N."/>
            <person name="Traglia G.M."/>
            <person name="Santos C.S."/>
            <person name="Rocha D.J.P.G."/>
            <person name="Aguiar E.R.G.R."/>
            <person name="Vay C.A."/>
        </authorList>
    </citation>
    <scope>NUCLEOTIDE SEQUENCE [LARGE SCALE GENOMIC DNA]</scope>
    <source>
        <strain evidence="2 3">272</strain>
    </source>
</reference>
<name>A0A540R5G8_9CORY</name>
<evidence type="ECO:0000313" key="2">
    <source>
        <dbReference type="EMBL" id="TQE42887.1"/>
    </source>
</evidence>
<accession>A0A540R5G8</accession>
<dbReference type="Gene3D" id="3.40.50.720">
    <property type="entry name" value="NAD(P)-binding Rossmann-like Domain"/>
    <property type="match status" value="1"/>
</dbReference>
<evidence type="ECO:0000313" key="3">
    <source>
        <dbReference type="Proteomes" id="UP000318080"/>
    </source>
</evidence>
<dbReference type="GeneID" id="79851955"/>
<dbReference type="STRING" id="1686286.GCA_900092335_00629"/>
<dbReference type="Proteomes" id="UP000318080">
    <property type="component" value="Unassembled WGS sequence"/>
</dbReference>
<sequence length="225" mass="24269">MVNIFGSRKTIDIAPVVVVGLGRFGHALARELMDHGVEVLGIDASDKLVREMAPELTQTVQADTSDAAVLTQLGIDEVERAVVAIGSDVEASILTASNLVELGVRDVWAKADSEAHARILLKIGVHHVIRPERDTGRRIAHLLSGRFEDFAEIAQDYGVTKLVPPACVQGKPLDLAKVLREYKVQLVSVRTLGRWLPLTDGRELTANDLIVAAGSPAALEKFTEG</sequence>
<dbReference type="PANTHER" id="PTHR43833:SF7">
    <property type="entry name" value="KTR SYSTEM POTASSIUM UPTAKE PROTEIN C"/>
    <property type="match status" value="1"/>
</dbReference>
<comment type="caution">
    <text evidence="2">The sequence shown here is derived from an EMBL/GenBank/DDBJ whole genome shotgun (WGS) entry which is preliminary data.</text>
</comment>
<dbReference type="InterPro" id="IPR036291">
    <property type="entry name" value="NAD(P)-bd_dom_sf"/>
</dbReference>